<comment type="caution">
    <text evidence="3">The sequence shown here is derived from an EMBL/GenBank/DDBJ whole genome shotgun (WGS) entry which is preliminary data.</text>
</comment>
<dbReference type="PROSITE" id="PS50172">
    <property type="entry name" value="BRCT"/>
    <property type="match status" value="1"/>
</dbReference>
<feature type="domain" description="BRCT" evidence="2">
    <location>
        <begin position="202"/>
        <end position="280"/>
    </location>
</feature>
<proteinExistence type="predicted"/>
<evidence type="ECO:0000313" key="4">
    <source>
        <dbReference type="Proteomes" id="UP000824998"/>
    </source>
</evidence>
<feature type="region of interest" description="Disordered" evidence="1">
    <location>
        <begin position="77"/>
        <end position="193"/>
    </location>
</feature>
<dbReference type="Proteomes" id="UP000824998">
    <property type="component" value="Unassembled WGS sequence"/>
</dbReference>
<feature type="compositionally biased region" description="Basic and acidic residues" evidence="1">
    <location>
        <begin position="151"/>
        <end position="174"/>
    </location>
</feature>
<name>A0A9P7YFH7_9HELO</name>
<dbReference type="Gene3D" id="3.40.50.10190">
    <property type="entry name" value="BRCT domain"/>
    <property type="match status" value="1"/>
</dbReference>
<reference evidence="3" key="1">
    <citation type="journal article" date="2021" name="IMA Fungus">
        <title>Genomic characterization of three marine fungi, including Emericellopsis atlantica sp. nov. with signatures of a generalist lifestyle and marine biomass degradation.</title>
        <authorList>
            <person name="Hagestad O.C."/>
            <person name="Hou L."/>
            <person name="Andersen J.H."/>
            <person name="Hansen E.H."/>
            <person name="Altermark B."/>
            <person name="Li C."/>
            <person name="Kuhnert E."/>
            <person name="Cox R.J."/>
            <person name="Crous P.W."/>
            <person name="Spatafora J.W."/>
            <person name="Lail K."/>
            <person name="Amirebrahimi M."/>
            <person name="Lipzen A."/>
            <person name="Pangilinan J."/>
            <person name="Andreopoulos W."/>
            <person name="Hayes R.D."/>
            <person name="Ng V."/>
            <person name="Grigoriev I.V."/>
            <person name="Jackson S.A."/>
            <person name="Sutton T.D.S."/>
            <person name="Dobson A.D.W."/>
            <person name="Rama T."/>
        </authorList>
    </citation>
    <scope>NUCLEOTIDE SEQUENCE</scope>
    <source>
        <strain evidence="3">TRa018bII</strain>
    </source>
</reference>
<dbReference type="AlphaFoldDB" id="A0A9P7YFH7"/>
<dbReference type="Pfam" id="PF00533">
    <property type="entry name" value="BRCT"/>
    <property type="match status" value="1"/>
</dbReference>
<evidence type="ECO:0000259" key="2">
    <source>
        <dbReference type="PROSITE" id="PS50172"/>
    </source>
</evidence>
<sequence length="323" mass="34280">MPPKKAAKEAPSSSQIFIVIDGASIDSVYASIAFANERARAAKKEGKTEVKVETQEIQGGSVAVDEKKPVAKARALSKTKATKTEVVEFENDLSDAPIEPKKKPEPKAKAAAKAKAPKVESSEDEESDKPAEDKKPATKAKTKAPAKSKAKAAENKEVEAPKTSTAEKKTKSVGEQRAANAKKPVKPEDSNLPDNIKALLAGSGSVFVNKTMVVTGVPPTLGRKNAETLVTAYGGKIVKALSKKTDYVVVGNEAGPKKLEQISGFGIKVLDEDALIAMLEGGSSSGTKRGAPEEEEEEEDEDEGEDDEDDDEPKPTKAKKQKK</sequence>
<feature type="compositionally biased region" description="Acidic residues" evidence="1">
    <location>
        <begin position="293"/>
        <end position="312"/>
    </location>
</feature>
<dbReference type="SUPFAM" id="SSF52113">
    <property type="entry name" value="BRCT domain"/>
    <property type="match status" value="1"/>
</dbReference>
<evidence type="ECO:0000313" key="3">
    <source>
        <dbReference type="EMBL" id="KAG9232734.1"/>
    </source>
</evidence>
<dbReference type="OrthoDB" id="446168at2759"/>
<dbReference type="InterPro" id="IPR001357">
    <property type="entry name" value="BRCT_dom"/>
</dbReference>
<dbReference type="SMART" id="SM00292">
    <property type="entry name" value="BRCT"/>
    <property type="match status" value="1"/>
</dbReference>
<feature type="region of interest" description="Disordered" evidence="1">
    <location>
        <begin position="278"/>
        <end position="323"/>
    </location>
</feature>
<gene>
    <name evidence="3" type="ORF">BJ875DRAFT_466075</name>
</gene>
<accession>A0A9P7YFH7</accession>
<dbReference type="InterPro" id="IPR036420">
    <property type="entry name" value="BRCT_dom_sf"/>
</dbReference>
<dbReference type="EMBL" id="MU251533">
    <property type="protein sequence ID" value="KAG9232734.1"/>
    <property type="molecule type" value="Genomic_DNA"/>
</dbReference>
<feature type="compositionally biased region" description="Basic and acidic residues" evidence="1">
    <location>
        <begin position="98"/>
        <end position="108"/>
    </location>
</feature>
<keyword evidence="4" id="KW-1185">Reference proteome</keyword>
<feature type="compositionally biased region" description="Basic residues" evidence="1">
    <location>
        <begin position="137"/>
        <end position="150"/>
    </location>
</feature>
<protein>
    <recommendedName>
        <fullName evidence="2">BRCT domain-containing protein</fullName>
    </recommendedName>
</protein>
<evidence type="ECO:0000256" key="1">
    <source>
        <dbReference type="SAM" id="MobiDB-lite"/>
    </source>
</evidence>
<organism evidence="3 4">
    <name type="scientific">Amylocarpus encephaloides</name>
    <dbReference type="NCBI Taxonomy" id="45428"/>
    <lineage>
        <taxon>Eukaryota</taxon>
        <taxon>Fungi</taxon>
        <taxon>Dikarya</taxon>
        <taxon>Ascomycota</taxon>
        <taxon>Pezizomycotina</taxon>
        <taxon>Leotiomycetes</taxon>
        <taxon>Helotiales</taxon>
        <taxon>Helotiales incertae sedis</taxon>
        <taxon>Amylocarpus</taxon>
    </lineage>
</organism>